<comment type="caution">
    <text evidence="2">The sequence shown here is derived from an EMBL/GenBank/DDBJ whole genome shotgun (WGS) entry which is preliminary data.</text>
</comment>
<accession>A0AAV0D4J0</accession>
<keyword evidence="3" id="KW-1185">Reference proteome</keyword>
<evidence type="ECO:0000313" key="2">
    <source>
        <dbReference type="EMBL" id="CAH9089620.1"/>
    </source>
</evidence>
<organism evidence="2 3">
    <name type="scientific">Cuscuta epithymum</name>
    <dbReference type="NCBI Taxonomy" id="186058"/>
    <lineage>
        <taxon>Eukaryota</taxon>
        <taxon>Viridiplantae</taxon>
        <taxon>Streptophyta</taxon>
        <taxon>Embryophyta</taxon>
        <taxon>Tracheophyta</taxon>
        <taxon>Spermatophyta</taxon>
        <taxon>Magnoliopsida</taxon>
        <taxon>eudicotyledons</taxon>
        <taxon>Gunneridae</taxon>
        <taxon>Pentapetalae</taxon>
        <taxon>asterids</taxon>
        <taxon>lamiids</taxon>
        <taxon>Solanales</taxon>
        <taxon>Convolvulaceae</taxon>
        <taxon>Cuscuteae</taxon>
        <taxon>Cuscuta</taxon>
        <taxon>Cuscuta subgen. Cuscuta</taxon>
    </lineage>
</organism>
<dbReference type="AlphaFoldDB" id="A0AAV0D4J0"/>
<dbReference type="EMBL" id="CAMAPF010000062">
    <property type="protein sequence ID" value="CAH9089620.1"/>
    <property type="molecule type" value="Genomic_DNA"/>
</dbReference>
<gene>
    <name evidence="2" type="ORF">CEPIT_LOCUS10935</name>
</gene>
<dbReference type="Proteomes" id="UP001152523">
    <property type="component" value="Unassembled WGS sequence"/>
</dbReference>
<proteinExistence type="predicted"/>
<evidence type="ECO:0000256" key="1">
    <source>
        <dbReference type="SAM" id="MobiDB-lite"/>
    </source>
</evidence>
<protein>
    <submittedName>
        <fullName evidence="2">Uncharacterized protein</fullName>
    </submittedName>
</protein>
<feature type="region of interest" description="Disordered" evidence="1">
    <location>
        <begin position="1"/>
        <end position="39"/>
    </location>
</feature>
<sequence length="102" mass="11430">MSANTSLPSRPLIPQINTRAFGDLGPSNPPVPVQMPGKNVSHNLFIEPQDGRVLEHVTIQNQMQRDPEIFLSKQFPHLGRITKVHMVNFFSFTVATAVQQQL</sequence>
<name>A0AAV0D4J0_9ASTE</name>
<evidence type="ECO:0000313" key="3">
    <source>
        <dbReference type="Proteomes" id="UP001152523"/>
    </source>
</evidence>
<reference evidence="2" key="1">
    <citation type="submission" date="2022-07" db="EMBL/GenBank/DDBJ databases">
        <authorList>
            <person name="Macas J."/>
            <person name="Novak P."/>
            <person name="Neumann P."/>
        </authorList>
    </citation>
    <scope>NUCLEOTIDE SEQUENCE</scope>
</reference>